<sequence>MIRKKVKLAYITNGSSRKATYKKRKKGLMKKMSELSTYCGIDTCAIMYSPDESQTEFWPSLLGVEQVLSKFKMILEMEKTKNMMNQERFLSQRTIKLLDEKFSNVDKSMDAFTMTPLYPQGASSSSSSSMVALPPMTMVMPKAMPKIGTEENVQLDVNNIDPMKRQQWIMKLMNNSNNSSPQTYVGGNKMMFQFDHNINPNNVH</sequence>
<keyword evidence="8" id="KW-1185">Reference proteome</keyword>
<dbReference type="InterPro" id="IPR002100">
    <property type="entry name" value="TF_MADSbox"/>
</dbReference>
<protein>
    <recommendedName>
        <fullName evidence="6">MADS-box domain-containing protein</fullName>
    </recommendedName>
</protein>
<keyword evidence="5" id="KW-0539">Nucleus</keyword>
<dbReference type="AlphaFoldDB" id="A0A7J8LIJ1"/>
<dbReference type="PRINTS" id="PR00404">
    <property type="entry name" value="MADSDOMAIN"/>
</dbReference>
<dbReference type="GO" id="GO:0000978">
    <property type="term" value="F:RNA polymerase II cis-regulatory region sequence-specific DNA binding"/>
    <property type="evidence" value="ECO:0007669"/>
    <property type="project" value="TreeGrafter"/>
</dbReference>
<dbReference type="InterPro" id="IPR033897">
    <property type="entry name" value="SRF-like_MADS-box"/>
</dbReference>
<evidence type="ECO:0000256" key="2">
    <source>
        <dbReference type="ARBA" id="ARBA00023015"/>
    </source>
</evidence>
<dbReference type="CDD" id="cd00266">
    <property type="entry name" value="MADS_SRF_like"/>
    <property type="match status" value="1"/>
</dbReference>
<dbReference type="PANTHER" id="PTHR11945">
    <property type="entry name" value="MADS BOX PROTEIN"/>
    <property type="match status" value="1"/>
</dbReference>
<comment type="caution">
    <text evidence="7">The sequence shown here is derived from an EMBL/GenBank/DDBJ whole genome shotgun (WGS) entry which is preliminary data.</text>
</comment>
<reference evidence="7 8" key="1">
    <citation type="journal article" date="2019" name="Genome Biol. Evol.">
        <title>Insights into the evolution of the New World diploid cottons (Gossypium, subgenus Houzingenia) based on genome sequencing.</title>
        <authorList>
            <person name="Grover C.E."/>
            <person name="Arick M.A. 2nd"/>
            <person name="Thrash A."/>
            <person name="Conover J.L."/>
            <person name="Sanders W.S."/>
            <person name="Peterson D.G."/>
            <person name="Frelichowski J.E."/>
            <person name="Scheffler J.A."/>
            <person name="Scheffler B.E."/>
            <person name="Wendel J.F."/>
        </authorList>
    </citation>
    <scope>NUCLEOTIDE SEQUENCE [LARGE SCALE GENOMIC DNA]</scope>
    <source>
        <strain evidence="7">157</strain>
        <tissue evidence="7">Leaf</tissue>
    </source>
</reference>
<keyword evidence="4" id="KW-0804">Transcription</keyword>
<comment type="subcellular location">
    <subcellularLocation>
        <location evidence="1">Nucleus</location>
    </subcellularLocation>
</comment>
<dbReference type="Proteomes" id="UP000593572">
    <property type="component" value="Unassembled WGS sequence"/>
</dbReference>
<proteinExistence type="predicted"/>
<dbReference type="Pfam" id="PF00319">
    <property type="entry name" value="SRF-TF"/>
    <property type="match status" value="1"/>
</dbReference>
<dbReference type="EMBL" id="JABEZX010000003">
    <property type="protein sequence ID" value="MBA0552258.1"/>
    <property type="molecule type" value="Genomic_DNA"/>
</dbReference>
<evidence type="ECO:0000256" key="3">
    <source>
        <dbReference type="ARBA" id="ARBA00023125"/>
    </source>
</evidence>
<evidence type="ECO:0000259" key="6">
    <source>
        <dbReference type="PROSITE" id="PS50066"/>
    </source>
</evidence>
<evidence type="ECO:0000313" key="8">
    <source>
        <dbReference type="Proteomes" id="UP000593572"/>
    </source>
</evidence>
<dbReference type="SUPFAM" id="SSF55455">
    <property type="entry name" value="SRF-like"/>
    <property type="match status" value="1"/>
</dbReference>
<evidence type="ECO:0000256" key="4">
    <source>
        <dbReference type="ARBA" id="ARBA00023163"/>
    </source>
</evidence>
<feature type="domain" description="MADS-box" evidence="6">
    <location>
        <begin position="1"/>
        <end position="57"/>
    </location>
</feature>
<dbReference type="GO" id="GO:0045944">
    <property type="term" value="P:positive regulation of transcription by RNA polymerase II"/>
    <property type="evidence" value="ECO:0007669"/>
    <property type="project" value="InterPro"/>
</dbReference>
<keyword evidence="2" id="KW-0805">Transcription regulation</keyword>
<dbReference type="Gene3D" id="3.40.1810.10">
    <property type="entry name" value="Transcription factor, MADS-box"/>
    <property type="match status" value="1"/>
</dbReference>
<dbReference type="PROSITE" id="PS50066">
    <property type="entry name" value="MADS_BOX_2"/>
    <property type="match status" value="1"/>
</dbReference>
<dbReference type="GO" id="GO:0046983">
    <property type="term" value="F:protein dimerization activity"/>
    <property type="evidence" value="ECO:0007669"/>
    <property type="project" value="InterPro"/>
</dbReference>
<name>A0A7J8LIJ1_9ROSI</name>
<accession>A0A7J8LIJ1</accession>
<dbReference type="InterPro" id="IPR036879">
    <property type="entry name" value="TF_MADSbox_sf"/>
</dbReference>
<dbReference type="PANTHER" id="PTHR11945:SF387">
    <property type="entry name" value="AGAMOUS-LIKE MADS-BOX PROTEIN AGL80"/>
    <property type="match status" value="1"/>
</dbReference>
<dbReference type="SMART" id="SM00432">
    <property type="entry name" value="MADS"/>
    <property type="match status" value="1"/>
</dbReference>
<gene>
    <name evidence="7" type="ORF">Golob_023086</name>
</gene>
<organism evidence="7 8">
    <name type="scientific">Gossypium lobatum</name>
    <dbReference type="NCBI Taxonomy" id="34289"/>
    <lineage>
        <taxon>Eukaryota</taxon>
        <taxon>Viridiplantae</taxon>
        <taxon>Streptophyta</taxon>
        <taxon>Embryophyta</taxon>
        <taxon>Tracheophyta</taxon>
        <taxon>Spermatophyta</taxon>
        <taxon>Magnoliopsida</taxon>
        <taxon>eudicotyledons</taxon>
        <taxon>Gunneridae</taxon>
        <taxon>Pentapetalae</taxon>
        <taxon>rosids</taxon>
        <taxon>malvids</taxon>
        <taxon>Malvales</taxon>
        <taxon>Malvaceae</taxon>
        <taxon>Malvoideae</taxon>
        <taxon>Gossypium</taxon>
    </lineage>
</organism>
<evidence type="ECO:0000256" key="1">
    <source>
        <dbReference type="ARBA" id="ARBA00004123"/>
    </source>
</evidence>
<evidence type="ECO:0000313" key="7">
    <source>
        <dbReference type="EMBL" id="MBA0552258.1"/>
    </source>
</evidence>
<keyword evidence="3" id="KW-0238">DNA-binding</keyword>
<evidence type="ECO:0000256" key="5">
    <source>
        <dbReference type="ARBA" id="ARBA00023242"/>
    </source>
</evidence>
<dbReference type="FunFam" id="3.40.1810.10:FF:000018">
    <property type="entry name" value="agamous-like MADS-box protein AGL80"/>
    <property type="match status" value="1"/>
</dbReference>
<dbReference type="GO" id="GO:0005634">
    <property type="term" value="C:nucleus"/>
    <property type="evidence" value="ECO:0007669"/>
    <property type="project" value="UniProtKB-SubCell"/>
</dbReference>
<dbReference type="GO" id="GO:0000981">
    <property type="term" value="F:DNA-binding transcription factor activity, RNA polymerase II-specific"/>
    <property type="evidence" value="ECO:0007669"/>
    <property type="project" value="InterPro"/>
</dbReference>